<evidence type="ECO:0000313" key="2">
    <source>
        <dbReference type="Proteomes" id="UP001470230"/>
    </source>
</evidence>
<dbReference type="PANTHER" id="PTHR24159:SF5">
    <property type="entry name" value="ANK_REP_REGION DOMAIN-CONTAINING PROTEIN"/>
    <property type="match status" value="1"/>
</dbReference>
<proteinExistence type="predicted"/>
<evidence type="ECO:0008006" key="3">
    <source>
        <dbReference type="Google" id="ProtNLM"/>
    </source>
</evidence>
<dbReference type="Proteomes" id="UP001470230">
    <property type="component" value="Unassembled WGS sequence"/>
</dbReference>
<gene>
    <name evidence="1" type="ORF">M9Y10_025203</name>
</gene>
<name>A0ABR2H9V2_9EUKA</name>
<evidence type="ECO:0000313" key="1">
    <source>
        <dbReference type="EMBL" id="KAK8843016.1"/>
    </source>
</evidence>
<reference evidence="1 2" key="1">
    <citation type="submission" date="2024-04" db="EMBL/GenBank/DDBJ databases">
        <title>Tritrichomonas musculus Genome.</title>
        <authorList>
            <person name="Alves-Ferreira E."/>
            <person name="Grigg M."/>
            <person name="Lorenzi H."/>
            <person name="Galac M."/>
        </authorList>
    </citation>
    <scope>NUCLEOTIDE SEQUENCE [LARGE SCALE GENOMIC DNA]</scope>
    <source>
        <strain evidence="1 2">EAF2021</strain>
    </source>
</reference>
<dbReference type="EMBL" id="JAPFFF010000036">
    <property type="protein sequence ID" value="KAK8843016.1"/>
    <property type="molecule type" value="Genomic_DNA"/>
</dbReference>
<dbReference type="PANTHER" id="PTHR24159">
    <property type="match status" value="1"/>
</dbReference>
<keyword evidence="2" id="KW-1185">Reference proteome</keyword>
<dbReference type="InterPro" id="IPR036770">
    <property type="entry name" value="Ankyrin_rpt-contain_sf"/>
</dbReference>
<accession>A0ABR2H9V2</accession>
<organism evidence="1 2">
    <name type="scientific">Tritrichomonas musculus</name>
    <dbReference type="NCBI Taxonomy" id="1915356"/>
    <lineage>
        <taxon>Eukaryota</taxon>
        <taxon>Metamonada</taxon>
        <taxon>Parabasalia</taxon>
        <taxon>Tritrichomonadida</taxon>
        <taxon>Tritrichomonadidae</taxon>
        <taxon>Tritrichomonas</taxon>
    </lineage>
</organism>
<sequence length="373" mass="44566">MEVNEYITRMGKIYSTILDYVSSNENMPEDFNIFISKMKCYQFEENPDEFRSFLHVICKIFSHHKRNDILAEKIFKIIFHYSDKIKQTFSNLDIFRIFKNNKLILLYLFEKAILSINEEIIQLILEKYGPKDSNFFYPEIKPFLTAGKIKLLYQPGLTEEEIIKKRKEGVNDSYVCQLIRNDSIDEFKEFFDKQKSIEFNFTIPNSIFETNPFLIKNEPSYFEYAAFYGSTKIFNYLHEEEGNVFFPSLWNYAINGHNIQLIELLKEKQIESYDISYNDCFIQSIKCHHNDIAEAFKITANGNRKETKEKQFFLCYYNFHFIPNDFNDEDYEQLLDSACQYDYTSIVKIILKSGKIQLRELLKNKSIHIIFEK</sequence>
<dbReference type="SUPFAM" id="SSF48403">
    <property type="entry name" value="Ankyrin repeat"/>
    <property type="match status" value="1"/>
</dbReference>
<protein>
    <recommendedName>
        <fullName evidence="3">DUF3447 domain-containing protein</fullName>
    </recommendedName>
</protein>
<comment type="caution">
    <text evidence="1">The sequence shown here is derived from an EMBL/GenBank/DDBJ whole genome shotgun (WGS) entry which is preliminary data.</text>
</comment>